<proteinExistence type="predicted"/>
<protein>
    <submittedName>
        <fullName evidence="2">Uncharacterized protein</fullName>
    </submittedName>
</protein>
<comment type="caution">
    <text evidence="2">The sequence shown here is derived from an EMBL/GenBank/DDBJ whole genome shotgun (WGS) entry which is preliminary data.</text>
</comment>
<keyword evidence="3" id="KW-1185">Reference proteome</keyword>
<reference evidence="2" key="1">
    <citation type="journal article" date="2023" name="Mol. Phylogenet. Evol.">
        <title>Genome-scale phylogeny and comparative genomics of the fungal order Sordariales.</title>
        <authorList>
            <person name="Hensen N."/>
            <person name="Bonometti L."/>
            <person name="Westerberg I."/>
            <person name="Brannstrom I.O."/>
            <person name="Guillou S."/>
            <person name="Cros-Aarteil S."/>
            <person name="Calhoun S."/>
            <person name="Haridas S."/>
            <person name="Kuo A."/>
            <person name="Mondo S."/>
            <person name="Pangilinan J."/>
            <person name="Riley R."/>
            <person name="LaButti K."/>
            <person name="Andreopoulos B."/>
            <person name="Lipzen A."/>
            <person name="Chen C."/>
            <person name="Yan M."/>
            <person name="Daum C."/>
            <person name="Ng V."/>
            <person name="Clum A."/>
            <person name="Steindorff A."/>
            <person name="Ohm R.A."/>
            <person name="Martin F."/>
            <person name="Silar P."/>
            <person name="Natvig D.O."/>
            <person name="Lalanne C."/>
            <person name="Gautier V."/>
            <person name="Ament-Velasquez S.L."/>
            <person name="Kruys A."/>
            <person name="Hutchinson M.I."/>
            <person name="Powell A.J."/>
            <person name="Barry K."/>
            <person name="Miller A.N."/>
            <person name="Grigoriev I.V."/>
            <person name="Debuchy R."/>
            <person name="Gladieux P."/>
            <person name="Hiltunen Thoren M."/>
            <person name="Johannesson H."/>
        </authorList>
    </citation>
    <scope>NUCLEOTIDE SEQUENCE</scope>
    <source>
        <strain evidence="2">CBS 538.74</strain>
    </source>
</reference>
<feature type="region of interest" description="Disordered" evidence="1">
    <location>
        <begin position="84"/>
        <end position="121"/>
    </location>
</feature>
<reference evidence="2" key="2">
    <citation type="submission" date="2023-05" db="EMBL/GenBank/DDBJ databases">
        <authorList>
            <consortium name="Lawrence Berkeley National Laboratory"/>
            <person name="Steindorff A."/>
            <person name="Hensen N."/>
            <person name="Bonometti L."/>
            <person name="Westerberg I."/>
            <person name="Brannstrom I.O."/>
            <person name="Guillou S."/>
            <person name="Cros-Aarteil S."/>
            <person name="Calhoun S."/>
            <person name="Haridas S."/>
            <person name="Kuo A."/>
            <person name="Mondo S."/>
            <person name="Pangilinan J."/>
            <person name="Riley R."/>
            <person name="Labutti K."/>
            <person name="Andreopoulos B."/>
            <person name="Lipzen A."/>
            <person name="Chen C."/>
            <person name="Yanf M."/>
            <person name="Daum C."/>
            <person name="Ng V."/>
            <person name="Clum A."/>
            <person name="Ohm R."/>
            <person name="Martin F."/>
            <person name="Silar P."/>
            <person name="Natvig D."/>
            <person name="Lalanne C."/>
            <person name="Gautier V."/>
            <person name="Ament-Velasquez S.L."/>
            <person name="Kruys A."/>
            <person name="Hutchinson M.I."/>
            <person name="Powell A.J."/>
            <person name="Barry K."/>
            <person name="Miller A.N."/>
            <person name="Grigoriev I.V."/>
            <person name="Debuchy R."/>
            <person name="Gladieux P."/>
            <person name="Thoren M.H."/>
            <person name="Johannesson H."/>
        </authorList>
    </citation>
    <scope>NUCLEOTIDE SEQUENCE</scope>
    <source>
        <strain evidence="2">CBS 538.74</strain>
    </source>
</reference>
<evidence type="ECO:0000313" key="3">
    <source>
        <dbReference type="Proteomes" id="UP001302745"/>
    </source>
</evidence>
<evidence type="ECO:0000313" key="2">
    <source>
        <dbReference type="EMBL" id="KAK4148951.1"/>
    </source>
</evidence>
<feature type="region of interest" description="Disordered" evidence="1">
    <location>
        <begin position="1"/>
        <end position="36"/>
    </location>
</feature>
<feature type="compositionally biased region" description="Basic residues" evidence="1">
    <location>
        <begin position="94"/>
        <end position="108"/>
    </location>
</feature>
<dbReference type="Proteomes" id="UP001302745">
    <property type="component" value="Unassembled WGS sequence"/>
</dbReference>
<organism evidence="2 3">
    <name type="scientific">Chaetomidium leptoderma</name>
    <dbReference type="NCBI Taxonomy" id="669021"/>
    <lineage>
        <taxon>Eukaryota</taxon>
        <taxon>Fungi</taxon>
        <taxon>Dikarya</taxon>
        <taxon>Ascomycota</taxon>
        <taxon>Pezizomycotina</taxon>
        <taxon>Sordariomycetes</taxon>
        <taxon>Sordariomycetidae</taxon>
        <taxon>Sordariales</taxon>
        <taxon>Chaetomiaceae</taxon>
        <taxon>Chaetomidium</taxon>
    </lineage>
</organism>
<gene>
    <name evidence="2" type="ORF">C8A00DRAFT_19305</name>
</gene>
<feature type="compositionally biased region" description="Polar residues" evidence="1">
    <location>
        <begin position="1"/>
        <end position="10"/>
    </location>
</feature>
<accession>A0AAN6VF12</accession>
<name>A0AAN6VF12_9PEZI</name>
<feature type="region of interest" description="Disordered" evidence="1">
    <location>
        <begin position="180"/>
        <end position="210"/>
    </location>
</feature>
<feature type="compositionally biased region" description="Basic and acidic residues" evidence="1">
    <location>
        <begin position="109"/>
        <end position="120"/>
    </location>
</feature>
<feature type="region of interest" description="Disordered" evidence="1">
    <location>
        <begin position="219"/>
        <end position="238"/>
    </location>
</feature>
<sequence>MPSVAQESPTVPTPKKRRRDDNGHQIPFATNTPRGIFADRTVDHGGLFQHHHPSPSASRKMIPLPHSKRLRTTVDIDIEADGEPMQRLPFTSPSHKHHQHHQPQRPHHQTKDAPREELGEQIRSPPSAAALPHMNRCHICSRKPNKKSDLDSFGDCQGCGQRACYVCIRECLGWGPNIQPPTSTTSLDPRPPATETTTTTTTSENLDEGETSFTMLDADDAEDHPPERTEHHEQGWTRGGGHRQVVCSRCCVERGEDGDVVCLGCLLFVEG</sequence>
<dbReference type="AlphaFoldDB" id="A0AAN6VF12"/>
<evidence type="ECO:0000256" key="1">
    <source>
        <dbReference type="SAM" id="MobiDB-lite"/>
    </source>
</evidence>
<feature type="compositionally biased region" description="Basic and acidic residues" evidence="1">
    <location>
        <begin position="223"/>
        <end position="235"/>
    </location>
</feature>
<dbReference type="EMBL" id="MU857228">
    <property type="protein sequence ID" value="KAK4148951.1"/>
    <property type="molecule type" value="Genomic_DNA"/>
</dbReference>